<dbReference type="GO" id="GO:0016787">
    <property type="term" value="F:hydrolase activity"/>
    <property type="evidence" value="ECO:0007669"/>
    <property type="project" value="InterPro"/>
</dbReference>
<protein>
    <recommendedName>
        <fullName evidence="3">Amidohydrolase-related domain-containing protein</fullName>
    </recommendedName>
</protein>
<gene>
    <name evidence="4" type="ORF">ELQ94_10505</name>
</gene>
<reference evidence="4 5" key="1">
    <citation type="submission" date="2018-12" db="EMBL/GenBank/DDBJ databases">
        <authorList>
            <person name="Li F."/>
        </authorList>
    </citation>
    <scope>NUCLEOTIDE SEQUENCE [LARGE SCALE GENOMIC DNA]</scope>
    <source>
        <strain evidence="4 5">EGI 6500705</strain>
    </source>
</reference>
<feature type="region of interest" description="Disordered" evidence="2">
    <location>
        <begin position="25"/>
        <end position="59"/>
    </location>
</feature>
<comment type="caution">
    <text evidence="4">The sequence shown here is derived from an EMBL/GenBank/DDBJ whole genome shotgun (WGS) entry which is preliminary data.</text>
</comment>
<dbReference type="Proteomes" id="UP000274909">
    <property type="component" value="Unassembled WGS sequence"/>
</dbReference>
<dbReference type="PANTHER" id="PTHR43569:SF2">
    <property type="entry name" value="AMIDOHYDROLASE-RELATED DOMAIN-CONTAINING PROTEIN"/>
    <property type="match status" value="1"/>
</dbReference>
<dbReference type="AlphaFoldDB" id="A0A3S0XP53"/>
<dbReference type="PANTHER" id="PTHR43569">
    <property type="entry name" value="AMIDOHYDROLASE"/>
    <property type="match status" value="1"/>
</dbReference>
<feature type="domain" description="Amidohydrolase-related" evidence="3">
    <location>
        <begin position="69"/>
        <end position="345"/>
    </location>
</feature>
<dbReference type="InterPro" id="IPR032466">
    <property type="entry name" value="Metal_Hydrolase"/>
</dbReference>
<dbReference type="Pfam" id="PF04909">
    <property type="entry name" value="Amidohydro_2"/>
    <property type="match status" value="1"/>
</dbReference>
<dbReference type="EMBL" id="RZGZ01000002">
    <property type="protein sequence ID" value="RUR01871.1"/>
    <property type="molecule type" value="Genomic_DNA"/>
</dbReference>
<evidence type="ECO:0000313" key="5">
    <source>
        <dbReference type="Proteomes" id="UP000274909"/>
    </source>
</evidence>
<organism evidence="4 5">
    <name type="scientific">Labedella endophytica</name>
    <dbReference type="NCBI Taxonomy" id="1523160"/>
    <lineage>
        <taxon>Bacteria</taxon>
        <taxon>Bacillati</taxon>
        <taxon>Actinomycetota</taxon>
        <taxon>Actinomycetes</taxon>
        <taxon>Micrococcales</taxon>
        <taxon>Microbacteriaceae</taxon>
        <taxon>Labedella</taxon>
    </lineage>
</organism>
<evidence type="ECO:0000259" key="3">
    <source>
        <dbReference type="Pfam" id="PF04909"/>
    </source>
</evidence>
<sequence length="350" mass="37939">MAGMVPPQGGPRCYRAHLGGRRGWRSDRSALERAGTTASRHRPRRCETGSDEQPATARAGTEYRGMRIIDAHLHIWDTDRLDYVWLHDVPSLDRPMGFGELRSERASGTAHVDGFVFVQADCRPDQAIDEVDWVASVAADGPVVGIVGFAPLEHGDAVSVHLDALVQHELVVGVRRLLQSEPAGFSRSDAFVTGARALASRSLVFDACVTAGQIDDVTALADAVPELRIVLDHLGKPDAARTASLEAWQRSIAQLALRPNVVCKVSGLPTQLGDLHWDGGSIRPWLDAALESFGADRLLFGSDWPASSGHTSYDRWLDAVVEWSAPLSPDERSALFADTATRTYSLPPQG</sequence>
<dbReference type="InterPro" id="IPR006680">
    <property type="entry name" value="Amidohydro-rel"/>
</dbReference>
<dbReference type="Gene3D" id="3.20.20.140">
    <property type="entry name" value="Metal-dependent hydrolases"/>
    <property type="match status" value="1"/>
</dbReference>
<evidence type="ECO:0000256" key="1">
    <source>
        <dbReference type="ARBA" id="ARBA00038310"/>
    </source>
</evidence>
<evidence type="ECO:0000256" key="2">
    <source>
        <dbReference type="SAM" id="MobiDB-lite"/>
    </source>
</evidence>
<proteinExistence type="inferred from homology"/>
<dbReference type="OrthoDB" id="5450317at2"/>
<dbReference type="InterPro" id="IPR052350">
    <property type="entry name" value="Metallo-dep_Lactonases"/>
</dbReference>
<dbReference type="SUPFAM" id="SSF51556">
    <property type="entry name" value="Metallo-dependent hydrolases"/>
    <property type="match status" value="1"/>
</dbReference>
<accession>A0A3S0XP53</accession>
<evidence type="ECO:0000313" key="4">
    <source>
        <dbReference type="EMBL" id="RUR01871.1"/>
    </source>
</evidence>
<keyword evidence="5" id="KW-1185">Reference proteome</keyword>
<name>A0A3S0XP53_9MICO</name>
<comment type="similarity">
    <text evidence="1">Belongs to the metallo-dependent hydrolases superfamily.</text>
</comment>